<feature type="chain" id="PRO_5015968531" evidence="1">
    <location>
        <begin position="33"/>
        <end position="215"/>
    </location>
</feature>
<evidence type="ECO:0000256" key="1">
    <source>
        <dbReference type="SAM" id="SignalP"/>
    </source>
</evidence>
<dbReference type="EMBL" id="PQWO01000002">
    <property type="protein sequence ID" value="PZD74768.1"/>
    <property type="molecule type" value="Genomic_DNA"/>
</dbReference>
<proteinExistence type="predicted"/>
<protein>
    <submittedName>
        <fullName evidence="2">Uncharacterized protein</fullName>
    </submittedName>
</protein>
<comment type="caution">
    <text evidence="2">The sequence shown here is derived from an EMBL/GenBank/DDBJ whole genome shotgun (WGS) entry which is preliminary data.</text>
</comment>
<reference evidence="2 3" key="1">
    <citation type="journal article" date="2018" name="Sci. Rep.">
        <title>A novel species of the marine cyanobacterium Acaryochloris with a unique pigment content and lifestyle.</title>
        <authorList>
            <person name="Partensky F."/>
            <person name="Six C."/>
            <person name="Ratin M."/>
            <person name="Garczarek L."/>
            <person name="Vaulot D."/>
            <person name="Probert I."/>
            <person name="Calteau A."/>
            <person name="Gourvil P."/>
            <person name="Marie D."/>
            <person name="Grebert T."/>
            <person name="Bouchier C."/>
            <person name="Le Panse S."/>
            <person name="Gachenot M."/>
            <person name="Rodriguez F."/>
            <person name="Garrido J.L."/>
        </authorList>
    </citation>
    <scope>NUCLEOTIDE SEQUENCE [LARGE SCALE GENOMIC DNA]</scope>
    <source>
        <strain evidence="2 3">RCC1774</strain>
    </source>
</reference>
<name>A0A2W1JN72_9CYAN</name>
<dbReference type="AlphaFoldDB" id="A0A2W1JN72"/>
<gene>
    <name evidence="2" type="ORF">C1752_01041</name>
</gene>
<accession>A0A2W1JN72</accession>
<evidence type="ECO:0000313" key="3">
    <source>
        <dbReference type="Proteomes" id="UP000248857"/>
    </source>
</evidence>
<sequence length="215" mass="24352">MGFKIMGFNFKKILVSISAAALLLNVATPSRADSPITSTNFSEAYQSYDIVKRAKETGTLDLEMAEYLSSPSTPIDIKAALINALSWNIEGKRNAMQYRQYLGLTYNQPMEELRLDQLSDDELFSLGYLTVMDDYFKPEKAQPYLEAAQQRKPKSYTVAMVNALTQAQAALDSDRCQVWRVTEKVVNNSTLDQDLKPAAQKIILDYMRVYEESCR</sequence>
<evidence type="ECO:0000313" key="2">
    <source>
        <dbReference type="EMBL" id="PZD74768.1"/>
    </source>
</evidence>
<feature type="signal peptide" evidence="1">
    <location>
        <begin position="1"/>
        <end position="32"/>
    </location>
</feature>
<dbReference type="Proteomes" id="UP000248857">
    <property type="component" value="Unassembled WGS sequence"/>
</dbReference>
<keyword evidence="1" id="KW-0732">Signal</keyword>
<organism evidence="2 3">
    <name type="scientific">Acaryochloris thomasi RCC1774</name>
    <dbReference type="NCBI Taxonomy" id="1764569"/>
    <lineage>
        <taxon>Bacteria</taxon>
        <taxon>Bacillati</taxon>
        <taxon>Cyanobacteriota</taxon>
        <taxon>Cyanophyceae</taxon>
        <taxon>Acaryochloridales</taxon>
        <taxon>Acaryochloridaceae</taxon>
        <taxon>Acaryochloris</taxon>
        <taxon>Acaryochloris thomasi</taxon>
    </lineage>
</organism>
<keyword evidence="3" id="KW-1185">Reference proteome</keyword>